<gene>
    <name evidence="2" type="ORF">SAMN05216180_2735</name>
</gene>
<reference evidence="2 3" key="1">
    <citation type="submission" date="2016-10" db="EMBL/GenBank/DDBJ databases">
        <authorList>
            <person name="de Groot N.N."/>
        </authorList>
    </citation>
    <scope>NUCLEOTIDE SEQUENCE [LARGE SCALE GENOMIC DNA]</scope>
    <source>
        <strain evidence="2 3">CGMCC 1.5070</strain>
    </source>
</reference>
<dbReference type="AlphaFoldDB" id="A0A1H8DS46"/>
<keyword evidence="3" id="KW-1185">Reference proteome</keyword>
<accession>A0A1H8DS46</accession>
<evidence type="ECO:0000256" key="1">
    <source>
        <dbReference type="SAM" id="Phobius"/>
    </source>
</evidence>
<keyword evidence="1" id="KW-0812">Transmembrane</keyword>
<dbReference type="Proteomes" id="UP000199158">
    <property type="component" value="Unassembled WGS sequence"/>
</dbReference>
<proteinExistence type="predicted"/>
<dbReference type="RefSeq" id="WP_092756112.1">
    <property type="nucleotide sequence ID" value="NZ_FOCG01000003.1"/>
</dbReference>
<name>A0A1H8DS46_9FIRM</name>
<dbReference type="STRING" id="474960.SAMN05216180_2735"/>
<evidence type="ECO:0000313" key="2">
    <source>
        <dbReference type="EMBL" id="SEN09378.1"/>
    </source>
</evidence>
<keyword evidence="1" id="KW-0472">Membrane</keyword>
<dbReference type="EMBL" id="FOCG01000003">
    <property type="protein sequence ID" value="SEN09378.1"/>
    <property type="molecule type" value="Genomic_DNA"/>
</dbReference>
<protein>
    <submittedName>
        <fullName evidence="2">Uncharacterized protein</fullName>
    </submittedName>
</protein>
<feature type="transmembrane region" description="Helical" evidence="1">
    <location>
        <begin position="7"/>
        <end position="26"/>
    </location>
</feature>
<keyword evidence="1" id="KW-1133">Transmembrane helix</keyword>
<organism evidence="2 3">
    <name type="scientific">Hydrogenoanaerobacterium saccharovorans</name>
    <dbReference type="NCBI Taxonomy" id="474960"/>
    <lineage>
        <taxon>Bacteria</taxon>
        <taxon>Bacillati</taxon>
        <taxon>Bacillota</taxon>
        <taxon>Clostridia</taxon>
        <taxon>Eubacteriales</taxon>
        <taxon>Oscillospiraceae</taxon>
        <taxon>Hydrogenoanaerobacterium</taxon>
    </lineage>
</organism>
<sequence>MKKKYKLLCVFIITISSIAICVWYFFVPYCVTFVVQNNSQPFSNHPVYRVYYKNDLQRKSTYKIGDTNAEGVVHWQKVKSGTYPVRFFDTIYNIKIPRSWSKNIKIPINYKQDSYTVTIQVVNKQDKSCANMPILCDKLGVEECDLIGYVMDEFTDKNGKYIWHTTAGGHMIILDNYKYEQEFILKPSSNKKINLNITYDK</sequence>
<evidence type="ECO:0000313" key="3">
    <source>
        <dbReference type="Proteomes" id="UP000199158"/>
    </source>
</evidence>